<keyword evidence="1" id="KW-1133">Transmembrane helix</keyword>
<reference evidence="2" key="2">
    <citation type="submission" date="2021-04" db="EMBL/GenBank/DDBJ databases">
        <authorList>
            <person name="Wen M.-L."/>
            <person name="Han X.-L."/>
            <person name="Xiong J."/>
        </authorList>
    </citation>
    <scope>NUCLEOTIDE SEQUENCE</scope>
    <source>
        <strain evidence="2">AGR0001</strain>
    </source>
</reference>
<evidence type="ECO:0000313" key="2">
    <source>
        <dbReference type="EMBL" id="QTZ93534.1"/>
    </source>
</evidence>
<keyword evidence="1" id="KW-0472">Membrane</keyword>
<keyword evidence="3" id="KW-1185">Reference proteome</keyword>
<evidence type="ECO:0000313" key="3">
    <source>
        <dbReference type="Proteomes" id="UP000009036"/>
    </source>
</evidence>
<feature type="transmembrane region" description="Helical" evidence="1">
    <location>
        <begin position="40"/>
        <end position="61"/>
    </location>
</feature>
<dbReference type="KEGG" id="sauh:SU9_020405"/>
<dbReference type="RefSeq" id="WP_078568641.1">
    <property type="nucleotide sequence ID" value="NZ_CP072931.1"/>
</dbReference>
<dbReference type="EMBL" id="CP072931">
    <property type="protein sequence ID" value="QTZ93534.1"/>
    <property type="molecule type" value="Genomic_DNA"/>
</dbReference>
<evidence type="ECO:0000256" key="1">
    <source>
        <dbReference type="SAM" id="Phobius"/>
    </source>
</evidence>
<dbReference type="Proteomes" id="UP000009036">
    <property type="component" value="Chromosome"/>
</dbReference>
<protein>
    <submittedName>
        <fullName evidence="2">Uncharacterized protein</fullName>
    </submittedName>
</protein>
<name>A0A8B1NHK4_9ACTN</name>
<feature type="transmembrane region" description="Helical" evidence="1">
    <location>
        <begin position="15"/>
        <end position="34"/>
    </location>
</feature>
<dbReference type="OrthoDB" id="4314651at2"/>
<keyword evidence="1" id="KW-0812">Transmembrane</keyword>
<gene>
    <name evidence="2" type="ORF">SU9_020405</name>
</gene>
<dbReference type="AlphaFoldDB" id="A0A8B1NHK4"/>
<reference evidence="2" key="1">
    <citation type="journal article" date="2012" name="J. Bacteriol.">
        <title>Genome Sequence of Streptomyces auratus Strain AGR0001, a Phoslactomycin-Producing Actinomycete.</title>
        <authorList>
            <person name="Han X."/>
            <person name="Li M."/>
            <person name="Ding Z."/>
            <person name="Zhao J."/>
            <person name="Ji K."/>
            <person name="Wen M."/>
            <person name="Lu T."/>
        </authorList>
    </citation>
    <scope>NUCLEOTIDE SEQUENCE</scope>
    <source>
        <strain evidence="2">AGR0001</strain>
    </source>
</reference>
<organism evidence="2 3">
    <name type="scientific">Streptomyces auratus AGR0001</name>
    <dbReference type="NCBI Taxonomy" id="1160718"/>
    <lineage>
        <taxon>Bacteria</taxon>
        <taxon>Bacillati</taxon>
        <taxon>Actinomycetota</taxon>
        <taxon>Actinomycetes</taxon>
        <taxon>Kitasatosporales</taxon>
        <taxon>Streptomycetaceae</taxon>
        <taxon>Streptomyces</taxon>
    </lineage>
</organism>
<proteinExistence type="predicted"/>
<sequence length="71" mass="7918">MHQHPRLTGRRGRGYGERFLFSIALVVVSSLWITQDMATWATVMCGAGAVVGALAALYFGWRYLRSRADSK</sequence>
<accession>A0A8B1NHK4</accession>